<evidence type="ECO:0000313" key="1">
    <source>
        <dbReference type="EMBL" id="GAU92520.1"/>
    </source>
</evidence>
<name>A0A1D1UVG4_RAMVA</name>
<gene>
    <name evidence="1" type="primary">RvY_04591-1</name>
    <name evidence="1" type="synonym">RvY_04591.1</name>
    <name evidence="1" type="ORF">RvY_04591</name>
</gene>
<dbReference type="EMBL" id="BDGG01000002">
    <property type="protein sequence ID" value="GAU92520.1"/>
    <property type="molecule type" value="Genomic_DNA"/>
</dbReference>
<organism evidence="1 2">
    <name type="scientific">Ramazzottius varieornatus</name>
    <name type="common">Water bear</name>
    <name type="synonym">Tardigrade</name>
    <dbReference type="NCBI Taxonomy" id="947166"/>
    <lineage>
        <taxon>Eukaryota</taxon>
        <taxon>Metazoa</taxon>
        <taxon>Ecdysozoa</taxon>
        <taxon>Tardigrada</taxon>
        <taxon>Eutardigrada</taxon>
        <taxon>Parachela</taxon>
        <taxon>Hypsibioidea</taxon>
        <taxon>Ramazzottiidae</taxon>
        <taxon>Ramazzottius</taxon>
    </lineage>
</organism>
<dbReference type="AlphaFoldDB" id="A0A1D1UVG4"/>
<keyword evidence="2" id="KW-1185">Reference proteome</keyword>
<comment type="caution">
    <text evidence="1">The sequence shown here is derived from an EMBL/GenBank/DDBJ whole genome shotgun (WGS) entry which is preliminary data.</text>
</comment>
<accession>A0A1D1UVG4</accession>
<proteinExistence type="predicted"/>
<dbReference type="Proteomes" id="UP000186922">
    <property type="component" value="Unassembled WGS sequence"/>
</dbReference>
<protein>
    <submittedName>
        <fullName evidence="1">Uncharacterized protein</fullName>
    </submittedName>
</protein>
<reference evidence="1 2" key="1">
    <citation type="journal article" date="2016" name="Nat. Commun.">
        <title>Extremotolerant tardigrade genome and improved radiotolerance of human cultured cells by tardigrade-unique protein.</title>
        <authorList>
            <person name="Hashimoto T."/>
            <person name="Horikawa D.D."/>
            <person name="Saito Y."/>
            <person name="Kuwahara H."/>
            <person name="Kozuka-Hata H."/>
            <person name="Shin-I T."/>
            <person name="Minakuchi Y."/>
            <person name="Ohishi K."/>
            <person name="Motoyama A."/>
            <person name="Aizu T."/>
            <person name="Enomoto A."/>
            <person name="Kondo K."/>
            <person name="Tanaka S."/>
            <person name="Hara Y."/>
            <person name="Koshikawa S."/>
            <person name="Sagara H."/>
            <person name="Miura T."/>
            <person name="Yokobori S."/>
            <person name="Miyagawa K."/>
            <person name="Suzuki Y."/>
            <person name="Kubo T."/>
            <person name="Oyama M."/>
            <person name="Kohara Y."/>
            <person name="Fujiyama A."/>
            <person name="Arakawa K."/>
            <person name="Katayama T."/>
            <person name="Toyoda A."/>
            <person name="Kunieda T."/>
        </authorList>
    </citation>
    <scope>NUCLEOTIDE SEQUENCE [LARGE SCALE GENOMIC DNA]</scope>
    <source>
        <strain evidence="1 2">YOKOZUNA-1</strain>
    </source>
</reference>
<sequence length="59" mass="6390">MLQHAADGRLGALVASEIPGSGWRVRRSGRQVAITWAIFSLHLHVQQINVGTLRSQADG</sequence>
<evidence type="ECO:0000313" key="2">
    <source>
        <dbReference type="Proteomes" id="UP000186922"/>
    </source>
</evidence>